<evidence type="ECO:0000256" key="11">
    <source>
        <dbReference type="SAM" id="Phobius"/>
    </source>
</evidence>
<keyword evidence="16" id="KW-1185">Reference proteome</keyword>
<evidence type="ECO:0000256" key="7">
    <source>
        <dbReference type="ARBA" id="ARBA00023065"/>
    </source>
</evidence>
<dbReference type="InterPro" id="IPR045016">
    <property type="entry name" value="NhaD-like"/>
</dbReference>
<keyword evidence="8 11" id="KW-0472">Membrane</keyword>
<organism evidence="14 15">
    <name type="scientific">Prolixibacter denitrificans</name>
    <dbReference type="NCBI Taxonomy" id="1541063"/>
    <lineage>
        <taxon>Bacteria</taxon>
        <taxon>Pseudomonadati</taxon>
        <taxon>Bacteroidota</taxon>
        <taxon>Bacteroidia</taxon>
        <taxon>Marinilabiliales</taxon>
        <taxon>Prolixibacteraceae</taxon>
        <taxon>Prolixibacter</taxon>
    </lineage>
</organism>
<name>A0A2P8CKG8_9BACT</name>
<evidence type="ECO:0000256" key="4">
    <source>
        <dbReference type="ARBA" id="ARBA00022692"/>
    </source>
</evidence>
<dbReference type="Proteomes" id="UP000240621">
    <property type="component" value="Unassembled WGS sequence"/>
</dbReference>
<dbReference type="AlphaFoldDB" id="A0A2P8CKG8"/>
<keyword evidence="9" id="KW-0739">Sodium transport</keyword>
<evidence type="ECO:0000256" key="8">
    <source>
        <dbReference type="ARBA" id="ARBA00023136"/>
    </source>
</evidence>
<feature type="transmembrane region" description="Helical" evidence="11">
    <location>
        <begin position="441"/>
        <end position="459"/>
    </location>
</feature>
<keyword evidence="3" id="KW-0050">Antiport</keyword>
<dbReference type="EMBL" id="PYGC01000001">
    <property type="protein sequence ID" value="PSK85466.1"/>
    <property type="molecule type" value="Genomic_DNA"/>
</dbReference>
<evidence type="ECO:0000313" key="14">
    <source>
        <dbReference type="EMBL" id="PSK85466.1"/>
    </source>
</evidence>
<comment type="caution">
    <text evidence="14">The sequence shown here is derived from an EMBL/GenBank/DDBJ whole genome shotgun (WGS) entry which is preliminary data.</text>
</comment>
<feature type="transmembrane region" description="Helical" evidence="11">
    <location>
        <begin position="91"/>
        <end position="108"/>
    </location>
</feature>
<evidence type="ECO:0000256" key="9">
    <source>
        <dbReference type="ARBA" id="ARBA00023201"/>
    </source>
</evidence>
<reference evidence="13 16" key="2">
    <citation type="submission" date="2019-10" db="EMBL/GenBank/DDBJ databases">
        <title>Prolixibacter strains distinguished by the presence of nitrate reductase genes were adept at nitrate-dependent anaerobic corrosion of metallic iron and carbon steel.</title>
        <authorList>
            <person name="Iino T."/>
            <person name="Shono N."/>
            <person name="Ito K."/>
            <person name="Nakamura R."/>
            <person name="Sueoka K."/>
            <person name="Harayama S."/>
            <person name="Ohkuma M."/>
        </authorList>
    </citation>
    <scope>NUCLEOTIDE SEQUENCE [LARGE SCALE GENOMIC DNA]</scope>
    <source>
        <strain evidence="13 16">MIC1-1</strain>
    </source>
</reference>
<feature type="transmembrane region" description="Helical" evidence="11">
    <location>
        <begin position="254"/>
        <end position="272"/>
    </location>
</feature>
<dbReference type="GO" id="GO:0016020">
    <property type="term" value="C:membrane"/>
    <property type="evidence" value="ECO:0007669"/>
    <property type="project" value="UniProtKB-SubCell"/>
</dbReference>
<keyword evidence="7" id="KW-0406">Ion transport</keyword>
<evidence type="ECO:0000256" key="2">
    <source>
        <dbReference type="ARBA" id="ARBA00022448"/>
    </source>
</evidence>
<keyword evidence="5 11" id="KW-1133">Transmembrane helix</keyword>
<evidence type="ECO:0000313" key="15">
    <source>
        <dbReference type="Proteomes" id="UP000240621"/>
    </source>
</evidence>
<evidence type="ECO:0000256" key="1">
    <source>
        <dbReference type="ARBA" id="ARBA00004141"/>
    </source>
</evidence>
<evidence type="ECO:0000256" key="3">
    <source>
        <dbReference type="ARBA" id="ARBA00022449"/>
    </source>
</evidence>
<dbReference type="Proteomes" id="UP000396862">
    <property type="component" value="Unassembled WGS sequence"/>
</dbReference>
<feature type="transmembrane region" description="Helical" evidence="11">
    <location>
        <begin position="129"/>
        <end position="157"/>
    </location>
</feature>
<dbReference type="GO" id="GO:0015297">
    <property type="term" value="F:antiporter activity"/>
    <property type="evidence" value="ECO:0007669"/>
    <property type="project" value="UniProtKB-KW"/>
</dbReference>
<dbReference type="PANTHER" id="PTHR43269:SF2">
    <property type="entry name" value="SODIUM_PROTON ANTIPORTER 1-RELATED"/>
    <property type="match status" value="1"/>
</dbReference>
<reference evidence="14 15" key="1">
    <citation type="submission" date="2018-03" db="EMBL/GenBank/DDBJ databases">
        <title>Genomic Encyclopedia of Archaeal and Bacterial Type Strains, Phase II (KMG-II): from individual species to whole genera.</title>
        <authorList>
            <person name="Goeker M."/>
        </authorList>
    </citation>
    <scope>NUCLEOTIDE SEQUENCE [LARGE SCALE GENOMIC DNA]</scope>
    <source>
        <strain evidence="14 15">DSM 27267</strain>
    </source>
</reference>
<feature type="transmembrane region" description="Helical" evidence="11">
    <location>
        <begin position="404"/>
        <end position="429"/>
    </location>
</feature>
<evidence type="ECO:0000256" key="10">
    <source>
        <dbReference type="ARBA" id="ARBA00025753"/>
    </source>
</evidence>
<feature type="transmembrane region" description="Helical" evidence="11">
    <location>
        <begin position="355"/>
        <end position="384"/>
    </location>
</feature>
<dbReference type="EMBL" id="BLAU01000001">
    <property type="protein sequence ID" value="GET20086.1"/>
    <property type="molecule type" value="Genomic_DNA"/>
</dbReference>
<dbReference type="RefSeq" id="WP_211297720.1">
    <property type="nucleotide sequence ID" value="NZ_BLAU01000001.1"/>
</dbReference>
<feature type="transmembrane region" description="Helical" evidence="11">
    <location>
        <begin position="279"/>
        <end position="298"/>
    </location>
</feature>
<dbReference type="PANTHER" id="PTHR43269">
    <property type="entry name" value="SODIUM/PROTON ANTIPORTER 1-RELATED"/>
    <property type="match status" value="1"/>
</dbReference>
<dbReference type="InterPro" id="IPR004680">
    <property type="entry name" value="Cit_transptr-like_dom"/>
</dbReference>
<dbReference type="GO" id="GO:0006814">
    <property type="term" value="P:sodium ion transport"/>
    <property type="evidence" value="ECO:0007669"/>
    <property type="project" value="UniProtKB-KW"/>
</dbReference>
<comment type="subcellular location">
    <subcellularLocation>
        <location evidence="1">Membrane</location>
        <topology evidence="1">Multi-pass membrane protein</topology>
    </subcellularLocation>
</comment>
<keyword evidence="4 11" id="KW-0812">Transmembrane</keyword>
<evidence type="ECO:0000256" key="5">
    <source>
        <dbReference type="ARBA" id="ARBA00022989"/>
    </source>
</evidence>
<proteinExistence type="inferred from homology"/>
<evidence type="ECO:0000259" key="12">
    <source>
        <dbReference type="Pfam" id="PF03600"/>
    </source>
</evidence>
<comment type="similarity">
    <text evidence="10">Belongs to the NhaD Na(+)/H(+) (TC 2.A.62) antiporter family.</text>
</comment>
<evidence type="ECO:0000256" key="6">
    <source>
        <dbReference type="ARBA" id="ARBA00023053"/>
    </source>
</evidence>
<feature type="transmembrane region" description="Helical" evidence="11">
    <location>
        <begin position="209"/>
        <end position="229"/>
    </location>
</feature>
<feature type="domain" description="Citrate transporter-like" evidence="12">
    <location>
        <begin position="19"/>
        <end position="378"/>
    </location>
</feature>
<evidence type="ECO:0000313" key="16">
    <source>
        <dbReference type="Proteomes" id="UP000396862"/>
    </source>
</evidence>
<feature type="transmembrane region" description="Helical" evidence="11">
    <location>
        <begin position="31"/>
        <end position="51"/>
    </location>
</feature>
<dbReference type="Pfam" id="PF03600">
    <property type="entry name" value="CitMHS"/>
    <property type="match status" value="1"/>
</dbReference>
<feature type="transmembrane region" description="Helical" evidence="11">
    <location>
        <begin position="169"/>
        <end position="197"/>
    </location>
</feature>
<dbReference type="NCBIfam" id="NF038006">
    <property type="entry name" value="NhaD_1"/>
    <property type="match status" value="1"/>
</dbReference>
<sequence>MAMVIVMILVFLVGYSGIILENNIKVNKAASALIMSVLIWIVYVAGGSQILSVGYSHAWHNYLSQFNGPVTQEVVTNFIVNHELLPHLSDTASILLFLLGAMGIVEIVDRFQGFRVLTDHIHTRNKVKLLWVLGLLGFFLSAVLDNLTTTIVMISLIRKLINKAEDRWIFASIVVIAANAGGAWSPIGDVTTILLWIGGQITAAYIIKAIFLPSLVNILVPLIIASFFIKGVDEGSGDAGDESKEFTAPWERRFILALGVGALIFVPIFKTFTHLPPYLGMMFGLGVLWITTDIMLRAHPREDKRVLSVSRIVRQLDAPTILYYAGILTAVAALASSGLLDLVAMKMDSEVGNIYGIDMLIGMLSSLIDNASLVAASMGMYNIASPDTTGYLSSFVVNGNFWTFLAYTAGTGGSMLIIGSAAGVAAMSMENISFGWYFKRMSGLAFLGYLSGAAVFYFGL</sequence>
<gene>
    <name evidence="14" type="ORF">CLV93_101422</name>
    <name evidence="13" type="ORF">JCM18694_03320</name>
</gene>
<protein>
    <submittedName>
        <fullName evidence="14">Na+/H+ antiporter NhaD/arsenite permease-like protein</fullName>
    </submittedName>
    <submittedName>
        <fullName evidence="13">Sodium:proton antiporter</fullName>
    </submittedName>
</protein>
<feature type="transmembrane region" description="Helical" evidence="11">
    <location>
        <begin position="321"/>
        <end position="343"/>
    </location>
</feature>
<keyword evidence="6" id="KW-0915">Sodium</keyword>
<evidence type="ECO:0000313" key="13">
    <source>
        <dbReference type="EMBL" id="GET20086.1"/>
    </source>
</evidence>
<keyword evidence="2" id="KW-0813">Transport</keyword>
<accession>A0A2P8CKG8</accession>
<feature type="transmembrane region" description="Helical" evidence="11">
    <location>
        <begin position="6"/>
        <end position="24"/>
    </location>
</feature>